<evidence type="ECO:0000256" key="1">
    <source>
        <dbReference type="SAM" id="MobiDB-lite"/>
    </source>
</evidence>
<dbReference type="STRING" id="260086.SAMN05216207_100347"/>
<dbReference type="AlphaFoldDB" id="A0A1I4TWD2"/>
<keyword evidence="4" id="KW-1185">Reference proteome</keyword>
<gene>
    <name evidence="3" type="ORF">SAMN05216207_100347</name>
</gene>
<dbReference type="Gene3D" id="1.20.120.520">
    <property type="entry name" value="nmb1532 protein domain like"/>
    <property type="match status" value="1"/>
</dbReference>
<protein>
    <submittedName>
        <fullName evidence="3">Encapsulation C-terminal sorting signal</fullName>
    </submittedName>
</protein>
<dbReference type="InterPro" id="IPR012312">
    <property type="entry name" value="Hemerythrin-like"/>
</dbReference>
<dbReference type="PANTHER" id="PTHR35585">
    <property type="entry name" value="HHE DOMAIN PROTEIN (AFU_ORTHOLOGUE AFUA_4G00730)"/>
    <property type="match status" value="1"/>
</dbReference>
<reference evidence="3 4" key="1">
    <citation type="submission" date="2016-10" db="EMBL/GenBank/DDBJ databases">
        <authorList>
            <person name="de Groot N.N."/>
        </authorList>
    </citation>
    <scope>NUCLEOTIDE SEQUENCE [LARGE SCALE GENOMIC DNA]</scope>
    <source>
        <strain evidence="3 4">CGMCC 4.1877</strain>
    </source>
</reference>
<dbReference type="PANTHER" id="PTHR35585:SF1">
    <property type="entry name" value="HHE DOMAIN PROTEIN (AFU_ORTHOLOGUE AFUA_4G00730)"/>
    <property type="match status" value="1"/>
</dbReference>
<feature type="region of interest" description="Disordered" evidence="1">
    <location>
        <begin position="186"/>
        <end position="207"/>
    </location>
</feature>
<proteinExistence type="predicted"/>
<evidence type="ECO:0000259" key="2">
    <source>
        <dbReference type="Pfam" id="PF01814"/>
    </source>
</evidence>
<dbReference type="Pfam" id="PF01814">
    <property type="entry name" value="Hemerythrin"/>
    <property type="match status" value="1"/>
</dbReference>
<sequence length="207" mass="23270">MFAVPRGRSGPTLRTVPDITTLILDDHAWFRRRFADLDELQARADTDPRELSRLWDPLAARLDVHAIAEEKIFYPQLLEHGEDPEEETLDAIGDHNEIRDGVARAERNPVGSQEWWAGVWDARRANDEHMAEEENEGLANFRQHAASGLRDALGQQFQEFLDAHPTTAGLDNTDKDPETYVERIEERLDPSGPAAGLGIGSLKGQDQ</sequence>
<organism evidence="3 4">
    <name type="scientific">Pseudonocardia ammonioxydans</name>
    <dbReference type="NCBI Taxonomy" id="260086"/>
    <lineage>
        <taxon>Bacteria</taxon>
        <taxon>Bacillati</taxon>
        <taxon>Actinomycetota</taxon>
        <taxon>Actinomycetes</taxon>
        <taxon>Pseudonocardiales</taxon>
        <taxon>Pseudonocardiaceae</taxon>
        <taxon>Pseudonocardia</taxon>
    </lineage>
</organism>
<dbReference type="EMBL" id="FOUY01000003">
    <property type="protein sequence ID" value="SFM81096.1"/>
    <property type="molecule type" value="Genomic_DNA"/>
</dbReference>
<name>A0A1I4TWD2_PSUAM</name>
<dbReference type="Proteomes" id="UP000199614">
    <property type="component" value="Unassembled WGS sequence"/>
</dbReference>
<accession>A0A1I4TWD2</accession>
<evidence type="ECO:0000313" key="4">
    <source>
        <dbReference type="Proteomes" id="UP000199614"/>
    </source>
</evidence>
<evidence type="ECO:0000313" key="3">
    <source>
        <dbReference type="EMBL" id="SFM81096.1"/>
    </source>
</evidence>
<feature type="domain" description="Hemerythrin-like" evidence="2">
    <location>
        <begin position="19"/>
        <end position="136"/>
    </location>
</feature>